<dbReference type="GO" id="GO:0005576">
    <property type="term" value="C:extracellular region"/>
    <property type="evidence" value="ECO:0007669"/>
    <property type="project" value="UniProtKB-SubCell"/>
</dbReference>
<feature type="domain" description="SD-repeat containing protein B" evidence="6">
    <location>
        <begin position="36"/>
        <end position="153"/>
    </location>
</feature>
<gene>
    <name evidence="7" type="ORF">C8D91_2105</name>
</gene>
<comment type="caution">
    <text evidence="7">The sequence shown here is derived from an EMBL/GenBank/DDBJ whole genome shotgun (WGS) entry which is preliminary data.</text>
</comment>
<evidence type="ECO:0000313" key="7">
    <source>
        <dbReference type="EMBL" id="TDR19549.1"/>
    </source>
</evidence>
<feature type="transmembrane region" description="Helical" evidence="5">
    <location>
        <begin position="532"/>
        <end position="551"/>
    </location>
</feature>
<keyword evidence="8" id="KW-1185">Reference proteome</keyword>
<keyword evidence="5" id="KW-1133">Transmembrane helix</keyword>
<evidence type="ECO:0000313" key="8">
    <source>
        <dbReference type="Proteomes" id="UP000295724"/>
    </source>
</evidence>
<comment type="subcellular location">
    <subcellularLocation>
        <location evidence="1">Secreted</location>
    </subcellularLocation>
</comment>
<organism evidence="7 8">
    <name type="scientific">Marinicella litoralis</name>
    <dbReference type="NCBI Taxonomy" id="644220"/>
    <lineage>
        <taxon>Bacteria</taxon>
        <taxon>Pseudomonadati</taxon>
        <taxon>Pseudomonadota</taxon>
        <taxon>Gammaproteobacteria</taxon>
        <taxon>Lysobacterales</taxon>
        <taxon>Marinicellaceae</taxon>
        <taxon>Marinicella</taxon>
    </lineage>
</organism>
<dbReference type="InterPro" id="IPR013783">
    <property type="entry name" value="Ig-like_fold"/>
</dbReference>
<dbReference type="PANTHER" id="PTHR23303:SF15">
    <property type="entry name" value="COLOSSIN-A"/>
    <property type="match status" value="1"/>
</dbReference>
<protein>
    <submittedName>
        <fullName evidence="7">SdrD B-like protein</fullName>
    </submittedName>
</protein>
<reference evidence="7 8" key="1">
    <citation type="submission" date="2019-03" db="EMBL/GenBank/DDBJ databases">
        <title>Genomic Encyclopedia of Type Strains, Phase IV (KMG-IV): sequencing the most valuable type-strain genomes for metagenomic binning, comparative biology and taxonomic classification.</title>
        <authorList>
            <person name="Goeker M."/>
        </authorList>
    </citation>
    <scope>NUCLEOTIDE SEQUENCE [LARGE SCALE GENOMIC DNA]</scope>
    <source>
        <strain evidence="7 8">DSM 25488</strain>
    </source>
</reference>
<keyword evidence="5" id="KW-0812">Transmembrane</keyword>
<evidence type="ECO:0000259" key="6">
    <source>
        <dbReference type="Pfam" id="PF17210"/>
    </source>
</evidence>
<dbReference type="Pfam" id="PF17210">
    <property type="entry name" value="SdrD_B"/>
    <property type="match status" value="2"/>
</dbReference>
<dbReference type="PANTHER" id="PTHR23303">
    <property type="entry name" value="CARBOXYPEPTIDASE REGULATORY REGION-CONTAINING"/>
    <property type="match status" value="1"/>
</dbReference>
<sequence>MNACDTAITPETLGPDLDTSNPDNPNNDFGFDDLLALGDYVWYDTNQDGIQDVGEPGVNGVTVNLYDNATCSAPIFSTTETLNGGLPAADGFYFFSDLDAGSYCVEFTDIPVNYQFTVQNTPNDALDSDADPLNGQVQNIDLTAVDPSIDAGIFLNGSISGVTWCESTTNANTSYDPGDSDTLLPNIQVTLYEDANCSDTVDGSDATTAVSMDTNASGAYLFSNLPVGPVGNALCYITEVDVNDTDLNACDTAITPETLGPDLDTSNPDNPNNDFGFDDLLALGDYVWYDNNQNGLQDAGEPGVNGVTVNLYDNATCTAPVLDSEITANGGVPATDGYYYFPDLDAGSYCVEFMDLPVDFVITDQNVSGDDSVDSDGDPVTGQVQNINLTAVDPTIDLGVYAPIGSVSGQIFCDDNPQNGVNDAGEEISGVLISLYRDMTCDGNGLQLIDSQNTGLAGDFLFGNLPVALSPAPPNPEVCYVMDFDSNDPALGECNIPITPDSETVMLDTDNPDAPPVEFGVIPPAEPIPVPLNSNLALLILLAILGGVGLYSRRRKLLS</sequence>
<dbReference type="Gene3D" id="2.60.40.10">
    <property type="entry name" value="Immunoglobulins"/>
    <property type="match status" value="4"/>
</dbReference>
<keyword evidence="3" id="KW-0732">Signal</keyword>
<keyword evidence="2" id="KW-0964">Secreted</keyword>
<evidence type="ECO:0000256" key="2">
    <source>
        <dbReference type="ARBA" id="ARBA00022525"/>
    </source>
</evidence>
<proteinExistence type="predicted"/>
<dbReference type="EMBL" id="SNZB01000004">
    <property type="protein sequence ID" value="TDR19549.1"/>
    <property type="molecule type" value="Genomic_DNA"/>
</dbReference>
<evidence type="ECO:0000256" key="1">
    <source>
        <dbReference type="ARBA" id="ARBA00004613"/>
    </source>
</evidence>
<evidence type="ECO:0000256" key="5">
    <source>
        <dbReference type="SAM" id="Phobius"/>
    </source>
</evidence>
<feature type="domain" description="SD-repeat containing protein B" evidence="6">
    <location>
        <begin position="282"/>
        <end position="399"/>
    </location>
</feature>
<dbReference type="SUPFAM" id="SSF117074">
    <property type="entry name" value="Hypothetical protein PA1324"/>
    <property type="match status" value="4"/>
</dbReference>
<dbReference type="Proteomes" id="UP000295724">
    <property type="component" value="Unassembled WGS sequence"/>
</dbReference>
<dbReference type="InterPro" id="IPR051417">
    <property type="entry name" value="SDr/BOS_complex"/>
</dbReference>
<accession>A0A4R6XMF5</accession>
<keyword evidence="5" id="KW-0472">Membrane</keyword>
<evidence type="ECO:0000256" key="3">
    <source>
        <dbReference type="ARBA" id="ARBA00022729"/>
    </source>
</evidence>
<dbReference type="InterPro" id="IPR033764">
    <property type="entry name" value="Sdr_B"/>
</dbReference>
<evidence type="ECO:0000256" key="4">
    <source>
        <dbReference type="SAM" id="MobiDB-lite"/>
    </source>
</evidence>
<dbReference type="AlphaFoldDB" id="A0A4R6XMF5"/>
<feature type="region of interest" description="Disordered" evidence="4">
    <location>
        <begin position="1"/>
        <end position="25"/>
    </location>
</feature>
<name>A0A4R6XMF5_9GAMM</name>